<dbReference type="Gene3D" id="3.90.550.10">
    <property type="entry name" value="Spore Coat Polysaccharide Biosynthesis Protein SpsA, Chain A"/>
    <property type="match status" value="1"/>
</dbReference>
<gene>
    <name evidence="4" type="ORF">D8Y23_02765</name>
</gene>
<reference evidence="4 5" key="1">
    <citation type="journal article" date="2018" name="Front. Microbiol.">
        <title>Novel Insights Into Bacterial Dimethylsulfoniopropionate Catabolism in the East China Sea.</title>
        <authorList>
            <person name="Liu J."/>
            <person name="Liu J."/>
            <person name="Zhang S.H."/>
            <person name="Liang J."/>
            <person name="Lin H."/>
            <person name="Song D."/>
            <person name="Yang G.P."/>
            <person name="Todd J.D."/>
            <person name="Zhang X.H."/>
        </authorList>
    </citation>
    <scope>NUCLEOTIDE SEQUENCE [LARGE SCALE GENOMIC DNA]</scope>
    <source>
        <strain evidence="4 5">ZYFD042</strain>
    </source>
</reference>
<sequence>MYKGASIAAVVPAYKEEKMIARVIETMPAFVDHIVIVDDCSPDDTSAAVRAVADPRVTLIRHEVNQGVGGAIITGHRTALELGSDVNVIMAGDAQMDPEYLPVLLDRVVEDGYGFAKANRFYSPESFTGMPGYRVFGNIVLSFITKLSSGYWNLFDPQNGYTAIRSEALRRVPLERVAKRYSFENDLLIHLNILQISAVDVPIPAVYGDEVSSIRLSKVVPELTHRLTVGFWHRIWYRYVLWSFSPIALLLFLGLAFLGFGAIVTIWLFFQILGSAIATAATVMLAALPLMLGTQLLISALQLDIQSTPSTPEFAPFHEG</sequence>
<comment type="caution">
    <text evidence="4">The sequence shown here is derived from an EMBL/GenBank/DDBJ whole genome shotgun (WGS) entry which is preliminary data.</text>
</comment>
<dbReference type="InterPro" id="IPR029044">
    <property type="entry name" value="Nucleotide-diphossugar_trans"/>
</dbReference>
<dbReference type="PANTHER" id="PTHR48090">
    <property type="entry name" value="UNDECAPRENYL-PHOSPHATE 4-DEOXY-4-FORMAMIDO-L-ARABINOSE TRANSFERASE-RELATED"/>
    <property type="match status" value="1"/>
</dbReference>
<feature type="domain" description="Glycosyltransferase 2-like" evidence="3">
    <location>
        <begin position="10"/>
        <end position="171"/>
    </location>
</feature>
<dbReference type="GO" id="GO:0016740">
    <property type="term" value="F:transferase activity"/>
    <property type="evidence" value="ECO:0007669"/>
    <property type="project" value="UniProtKB-KW"/>
</dbReference>
<name>A0A3S3L1V8_9MICO</name>
<comment type="similarity">
    <text evidence="1">Belongs to the glycosyltransferase 2 family.</text>
</comment>
<evidence type="ECO:0000259" key="3">
    <source>
        <dbReference type="Pfam" id="PF00535"/>
    </source>
</evidence>
<dbReference type="Proteomes" id="UP000285970">
    <property type="component" value="Unassembled WGS sequence"/>
</dbReference>
<dbReference type="InterPro" id="IPR050256">
    <property type="entry name" value="Glycosyltransferase_2"/>
</dbReference>
<dbReference type="AlphaFoldDB" id="A0A3S3L1V8"/>
<dbReference type="EMBL" id="RBZY01000006">
    <property type="protein sequence ID" value="RWR22270.1"/>
    <property type="molecule type" value="Genomic_DNA"/>
</dbReference>
<protein>
    <submittedName>
        <fullName evidence="4">Glycosyltransferase family 2 protein</fullName>
    </submittedName>
</protein>
<feature type="transmembrane region" description="Helical" evidence="2">
    <location>
        <begin position="276"/>
        <end position="298"/>
    </location>
</feature>
<feature type="transmembrane region" description="Helical" evidence="2">
    <location>
        <begin position="247"/>
        <end position="270"/>
    </location>
</feature>
<dbReference type="PANTHER" id="PTHR48090:SF7">
    <property type="entry name" value="RFBJ PROTEIN"/>
    <property type="match status" value="1"/>
</dbReference>
<keyword evidence="4" id="KW-0808">Transferase</keyword>
<dbReference type="CDD" id="cd04179">
    <property type="entry name" value="DPM_DPG-synthase_like"/>
    <property type="match status" value="1"/>
</dbReference>
<dbReference type="RefSeq" id="WP_128216642.1">
    <property type="nucleotide sequence ID" value="NZ_RBZY01000006.1"/>
</dbReference>
<accession>A0A3S3L1V8</accession>
<dbReference type="SUPFAM" id="SSF53448">
    <property type="entry name" value="Nucleotide-diphospho-sugar transferases"/>
    <property type="match status" value="1"/>
</dbReference>
<keyword evidence="2" id="KW-1133">Transmembrane helix</keyword>
<evidence type="ECO:0000313" key="5">
    <source>
        <dbReference type="Proteomes" id="UP000285970"/>
    </source>
</evidence>
<dbReference type="Pfam" id="PF00535">
    <property type="entry name" value="Glycos_transf_2"/>
    <property type="match status" value="1"/>
</dbReference>
<organism evidence="4 5">
    <name type="scientific">Microbacterium enclense</name>
    <dbReference type="NCBI Taxonomy" id="993073"/>
    <lineage>
        <taxon>Bacteria</taxon>
        <taxon>Bacillati</taxon>
        <taxon>Actinomycetota</taxon>
        <taxon>Actinomycetes</taxon>
        <taxon>Micrococcales</taxon>
        <taxon>Microbacteriaceae</taxon>
        <taxon>Microbacterium</taxon>
    </lineage>
</organism>
<keyword evidence="2" id="KW-0812">Transmembrane</keyword>
<proteinExistence type="inferred from homology"/>
<keyword evidence="2" id="KW-0472">Membrane</keyword>
<evidence type="ECO:0000256" key="2">
    <source>
        <dbReference type="SAM" id="Phobius"/>
    </source>
</evidence>
<evidence type="ECO:0000256" key="1">
    <source>
        <dbReference type="ARBA" id="ARBA00006739"/>
    </source>
</evidence>
<dbReference type="InterPro" id="IPR001173">
    <property type="entry name" value="Glyco_trans_2-like"/>
</dbReference>
<evidence type="ECO:0000313" key="4">
    <source>
        <dbReference type="EMBL" id="RWR22270.1"/>
    </source>
</evidence>
<dbReference type="OrthoDB" id="3177103at2"/>